<evidence type="ECO:0000256" key="1">
    <source>
        <dbReference type="SAM" id="MobiDB-lite"/>
    </source>
</evidence>
<evidence type="ECO:0000313" key="4">
    <source>
        <dbReference type="Proteomes" id="UP001206312"/>
    </source>
</evidence>
<name>A0ABT1AZE8_9FLAO</name>
<dbReference type="PANTHER" id="PTHR35535:SF1">
    <property type="entry name" value="HEAT SHOCK PROTEIN HSLJ"/>
    <property type="match status" value="1"/>
</dbReference>
<accession>A0ABT1AZE8</accession>
<dbReference type="PANTHER" id="PTHR35535">
    <property type="entry name" value="HEAT SHOCK PROTEIN HSLJ"/>
    <property type="match status" value="1"/>
</dbReference>
<dbReference type="PROSITE" id="PS51257">
    <property type="entry name" value="PROKAR_LIPOPROTEIN"/>
    <property type="match status" value="1"/>
</dbReference>
<dbReference type="Pfam" id="PF04170">
    <property type="entry name" value="NlpE"/>
    <property type="match status" value="1"/>
</dbReference>
<dbReference type="Proteomes" id="UP001206312">
    <property type="component" value="Unassembled WGS sequence"/>
</dbReference>
<protein>
    <submittedName>
        <fullName evidence="3">Copper resistance protein NlpE N-terminal domain-containing protein</fullName>
    </submittedName>
</protein>
<dbReference type="Gene3D" id="2.40.128.270">
    <property type="match status" value="1"/>
</dbReference>
<dbReference type="RefSeq" id="WP_252741442.1">
    <property type="nucleotide sequence ID" value="NZ_JAMXIB010000006.1"/>
</dbReference>
<dbReference type="InterPro" id="IPR007298">
    <property type="entry name" value="Cu-R_lipoprotein_NlpE"/>
</dbReference>
<dbReference type="InterPro" id="IPR038670">
    <property type="entry name" value="HslJ-like_sf"/>
</dbReference>
<gene>
    <name evidence="3" type="ORF">NG653_09400</name>
</gene>
<dbReference type="InterPro" id="IPR005184">
    <property type="entry name" value="DUF306_Meta_HslJ"/>
</dbReference>
<reference evidence="3 4" key="1">
    <citation type="submission" date="2022-06" db="EMBL/GenBank/DDBJ databases">
        <authorList>
            <person name="Xuan X."/>
        </authorList>
    </citation>
    <scope>NUCLEOTIDE SEQUENCE [LARGE SCALE GENOMIC DNA]</scope>
    <source>
        <strain evidence="3 4">2V75</strain>
    </source>
</reference>
<feature type="region of interest" description="Disordered" evidence="1">
    <location>
        <begin position="25"/>
        <end position="52"/>
    </location>
</feature>
<feature type="domain" description="DUF306" evidence="2">
    <location>
        <begin position="163"/>
        <end position="272"/>
    </location>
</feature>
<evidence type="ECO:0000313" key="3">
    <source>
        <dbReference type="EMBL" id="MCO5725069.1"/>
    </source>
</evidence>
<organism evidence="3 4">
    <name type="scientific">Robiginitalea marina</name>
    <dbReference type="NCBI Taxonomy" id="2954105"/>
    <lineage>
        <taxon>Bacteria</taxon>
        <taxon>Pseudomonadati</taxon>
        <taxon>Bacteroidota</taxon>
        <taxon>Flavobacteriia</taxon>
        <taxon>Flavobacteriales</taxon>
        <taxon>Flavobacteriaceae</taxon>
        <taxon>Robiginitalea</taxon>
    </lineage>
</organism>
<dbReference type="EMBL" id="JAMXIB010000006">
    <property type="protein sequence ID" value="MCO5725069.1"/>
    <property type="molecule type" value="Genomic_DNA"/>
</dbReference>
<evidence type="ECO:0000259" key="2">
    <source>
        <dbReference type="Pfam" id="PF03724"/>
    </source>
</evidence>
<dbReference type="InterPro" id="IPR053147">
    <property type="entry name" value="Hsp_HslJ-like"/>
</dbReference>
<comment type="caution">
    <text evidence="3">The sequence shown here is derived from an EMBL/GenBank/DDBJ whole genome shotgun (WGS) entry which is preliminary data.</text>
</comment>
<dbReference type="Pfam" id="PF03724">
    <property type="entry name" value="META"/>
    <property type="match status" value="1"/>
</dbReference>
<proteinExistence type="predicted"/>
<sequence>MKPFKSTLKATAAAILVAALGCKPKGGDAENQATESVGEPAMSAAPAPDAHNSQNSLDWNGTYKGVVPCADCEGIETVITLTRDGEFQRRMTYLGREETGRTDAGTFTWDETGSKVTLTPEAGEPQSYQVGENVLFHLDRDGNRITGDLADQYILVKNRADPGLENKKWILVELMGQEITAGEGRRTASLIFDSETGRFSGNNSCNVINGGYELREGLRITFGKMASTLMACPDMETADRFNEVLETVDNYTIADGVLSLNKARMAPLARFRLEE</sequence>
<dbReference type="Gene3D" id="2.40.128.640">
    <property type="match status" value="1"/>
</dbReference>
<keyword evidence="4" id="KW-1185">Reference proteome</keyword>